<keyword evidence="1" id="KW-0325">Glycoprotein</keyword>
<reference evidence="5" key="1">
    <citation type="journal article" date="2006" name="Science">
        <title>Ancient noncoding elements conserved in the human genome.</title>
        <authorList>
            <person name="Venkatesh B."/>
            <person name="Kirkness E.F."/>
            <person name="Loh Y.H."/>
            <person name="Halpern A.L."/>
            <person name="Lee A.P."/>
            <person name="Johnson J."/>
            <person name="Dandona N."/>
            <person name="Viswanathan L.D."/>
            <person name="Tay A."/>
            <person name="Venter J.C."/>
            <person name="Strausberg R.L."/>
            <person name="Brenner S."/>
        </authorList>
    </citation>
    <scope>NUCLEOTIDE SEQUENCE [LARGE SCALE GENOMIC DNA]</scope>
</reference>
<protein>
    <recommendedName>
        <fullName evidence="3">Sema domain-containing protein</fullName>
    </recommendedName>
</protein>
<dbReference type="STRING" id="7868.ENSCMIP00000010488"/>
<name>A0A4W3H1A1_CALMI</name>
<dbReference type="InParanoid" id="A0A4W3H1A1"/>
<evidence type="ECO:0000259" key="3">
    <source>
        <dbReference type="PROSITE" id="PS51004"/>
    </source>
</evidence>
<dbReference type="GO" id="GO:0045499">
    <property type="term" value="F:chemorepellent activity"/>
    <property type="evidence" value="ECO:0007669"/>
    <property type="project" value="TreeGrafter"/>
</dbReference>
<dbReference type="InterPro" id="IPR001627">
    <property type="entry name" value="Semap_dom"/>
</dbReference>
<dbReference type="InterPro" id="IPR015943">
    <property type="entry name" value="WD40/YVTN_repeat-like_dom_sf"/>
</dbReference>
<dbReference type="InterPro" id="IPR027231">
    <property type="entry name" value="Semaphorin"/>
</dbReference>
<dbReference type="AlphaFoldDB" id="A0A4W3H1A1"/>
<evidence type="ECO:0000313" key="5">
    <source>
        <dbReference type="Proteomes" id="UP000314986"/>
    </source>
</evidence>
<dbReference type="InterPro" id="IPR036352">
    <property type="entry name" value="Semap_dom_sf"/>
</dbReference>
<dbReference type="SUPFAM" id="SSF101912">
    <property type="entry name" value="Sema domain"/>
    <property type="match status" value="1"/>
</dbReference>
<sequence>HAAVTFIPCPPPTPNINLLTIFLLHFAELLDYKCFNDTVYNYTTFWLEEGRGVLYVGARGAIYALNLSDISDGSTKMISWEASLAQRTDCLGKRRNTETECYNHVRFLKRFNGTHLFTCGTFAFSPRCAYIVSPNARG</sequence>
<keyword evidence="5" id="KW-1185">Reference proteome</keyword>
<evidence type="ECO:0000313" key="4">
    <source>
        <dbReference type="Ensembl" id="ENSCMIP00000010488.1"/>
    </source>
</evidence>
<reference evidence="5" key="2">
    <citation type="journal article" date="2007" name="PLoS Biol.">
        <title>Survey sequencing and comparative analysis of the elephant shark (Callorhinchus milii) genome.</title>
        <authorList>
            <person name="Venkatesh B."/>
            <person name="Kirkness E.F."/>
            <person name="Loh Y.H."/>
            <person name="Halpern A.L."/>
            <person name="Lee A.P."/>
            <person name="Johnson J."/>
            <person name="Dandona N."/>
            <person name="Viswanathan L.D."/>
            <person name="Tay A."/>
            <person name="Venter J.C."/>
            <person name="Strausberg R.L."/>
            <person name="Brenner S."/>
        </authorList>
    </citation>
    <scope>NUCLEOTIDE SEQUENCE [LARGE SCALE GENOMIC DNA]</scope>
</reference>
<reference evidence="5" key="3">
    <citation type="journal article" date="2014" name="Nature">
        <title>Elephant shark genome provides unique insights into gnathostome evolution.</title>
        <authorList>
            <consortium name="International Elephant Shark Genome Sequencing Consortium"/>
            <person name="Venkatesh B."/>
            <person name="Lee A.P."/>
            <person name="Ravi V."/>
            <person name="Maurya A.K."/>
            <person name="Lian M.M."/>
            <person name="Swann J.B."/>
            <person name="Ohta Y."/>
            <person name="Flajnik M.F."/>
            <person name="Sutoh Y."/>
            <person name="Kasahara M."/>
            <person name="Hoon S."/>
            <person name="Gangu V."/>
            <person name="Roy S.W."/>
            <person name="Irimia M."/>
            <person name="Korzh V."/>
            <person name="Kondrychyn I."/>
            <person name="Lim Z.W."/>
            <person name="Tay B.H."/>
            <person name="Tohari S."/>
            <person name="Kong K.W."/>
            <person name="Ho S."/>
            <person name="Lorente-Galdos B."/>
            <person name="Quilez J."/>
            <person name="Marques-Bonet T."/>
            <person name="Raney B.J."/>
            <person name="Ingham P.W."/>
            <person name="Tay A."/>
            <person name="Hillier L.W."/>
            <person name="Minx P."/>
            <person name="Boehm T."/>
            <person name="Wilson R.K."/>
            <person name="Brenner S."/>
            <person name="Warren W.C."/>
        </authorList>
    </citation>
    <scope>NUCLEOTIDE SEQUENCE [LARGE SCALE GENOMIC DNA]</scope>
</reference>
<evidence type="ECO:0000256" key="1">
    <source>
        <dbReference type="ARBA" id="ARBA00023180"/>
    </source>
</evidence>
<dbReference type="GO" id="GO:0001755">
    <property type="term" value="P:neural crest cell migration"/>
    <property type="evidence" value="ECO:0007669"/>
    <property type="project" value="TreeGrafter"/>
</dbReference>
<comment type="caution">
    <text evidence="2">Lacks conserved residue(s) required for the propagation of feature annotation.</text>
</comment>
<dbReference type="Gene3D" id="2.130.10.10">
    <property type="entry name" value="YVTN repeat-like/Quinoprotein amine dehydrogenase"/>
    <property type="match status" value="1"/>
</dbReference>
<organism evidence="4 5">
    <name type="scientific">Callorhinchus milii</name>
    <name type="common">Ghost shark</name>
    <dbReference type="NCBI Taxonomy" id="7868"/>
    <lineage>
        <taxon>Eukaryota</taxon>
        <taxon>Metazoa</taxon>
        <taxon>Chordata</taxon>
        <taxon>Craniata</taxon>
        <taxon>Vertebrata</taxon>
        <taxon>Chondrichthyes</taxon>
        <taxon>Holocephali</taxon>
        <taxon>Chimaeriformes</taxon>
        <taxon>Callorhinchidae</taxon>
        <taxon>Callorhinchus</taxon>
    </lineage>
</organism>
<dbReference type="PANTHER" id="PTHR11036">
    <property type="entry name" value="SEMAPHORIN"/>
    <property type="match status" value="1"/>
</dbReference>
<accession>A0A4W3H1A1</accession>
<dbReference type="Ensembl" id="ENSCMIT00000010761.1">
    <property type="protein sequence ID" value="ENSCMIP00000010488.1"/>
    <property type="gene ID" value="ENSCMIG00000005532.1"/>
</dbReference>
<reference evidence="4" key="5">
    <citation type="submission" date="2025-09" db="UniProtKB">
        <authorList>
            <consortium name="Ensembl"/>
        </authorList>
    </citation>
    <scope>IDENTIFICATION</scope>
</reference>
<dbReference type="Proteomes" id="UP000314986">
    <property type="component" value="Unassembled WGS sequence"/>
</dbReference>
<dbReference type="PANTHER" id="PTHR11036:SF17">
    <property type="entry name" value="SEMAPHORIN-4G"/>
    <property type="match status" value="1"/>
</dbReference>
<dbReference type="GO" id="GO:0005886">
    <property type="term" value="C:plasma membrane"/>
    <property type="evidence" value="ECO:0007669"/>
    <property type="project" value="TreeGrafter"/>
</dbReference>
<dbReference type="GO" id="GO:0071526">
    <property type="term" value="P:semaphorin-plexin signaling pathway"/>
    <property type="evidence" value="ECO:0007669"/>
    <property type="project" value="TreeGrafter"/>
</dbReference>
<proteinExistence type="predicted"/>
<feature type="domain" description="Sema" evidence="3">
    <location>
        <begin position="21"/>
        <end position="138"/>
    </location>
</feature>
<reference evidence="4" key="4">
    <citation type="submission" date="2025-08" db="UniProtKB">
        <authorList>
            <consortium name="Ensembl"/>
        </authorList>
    </citation>
    <scope>IDENTIFICATION</scope>
</reference>
<dbReference type="OMA" id="MISWEAS"/>
<dbReference type="GeneTree" id="ENSGT00940000157186"/>
<dbReference type="GO" id="GO:0007411">
    <property type="term" value="P:axon guidance"/>
    <property type="evidence" value="ECO:0007669"/>
    <property type="project" value="TreeGrafter"/>
</dbReference>
<dbReference type="GO" id="GO:0030335">
    <property type="term" value="P:positive regulation of cell migration"/>
    <property type="evidence" value="ECO:0007669"/>
    <property type="project" value="TreeGrafter"/>
</dbReference>
<evidence type="ECO:0000256" key="2">
    <source>
        <dbReference type="PROSITE-ProRule" id="PRU00352"/>
    </source>
</evidence>
<dbReference type="PROSITE" id="PS51004">
    <property type="entry name" value="SEMA"/>
    <property type="match status" value="1"/>
</dbReference>
<dbReference type="GO" id="GO:0030215">
    <property type="term" value="F:semaphorin receptor binding"/>
    <property type="evidence" value="ECO:0007669"/>
    <property type="project" value="InterPro"/>
</dbReference>